<dbReference type="EMBL" id="LR134204">
    <property type="protein sequence ID" value="VEB83928.1"/>
    <property type="molecule type" value="Genomic_DNA"/>
</dbReference>
<dbReference type="Proteomes" id="UP000270272">
    <property type="component" value="Chromosome"/>
</dbReference>
<name>A0A447UFU2_CITKO</name>
<proteinExistence type="predicted"/>
<gene>
    <name evidence="1" type="ORF">NCTC11075_00250</name>
</gene>
<evidence type="ECO:0000313" key="1">
    <source>
        <dbReference type="EMBL" id="VEB83928.1"/>
    </source>
</evidence>
<evidence type="ECO:0000313" key="2">
    <source>
        <dbReference type="Proteomes" id="UP000270272"/>
    </source>
</evidence>
<protein>
    <submittedName>
        <fullName evidence="1">Uncharacterized protein</fullName>
    </submittedName>
</protein>
<dbReference type="AlphaFoldDB" id="A0A447UFU2"/>
<sequence>MSSIPLLEWLNLMFFEQCTQLVVGQTQQFCCPFLIKFRLLQADLQKVFLLLLLKFA</sequence>
<accession>A0A447UFU2</accession>
<reference evidence="1 2" key="1">
    <citation type="submission" date="2018-12" db="EMBL/GenBank/DDBJ databases">
        <authorList>
            <consortium name="Pathogen Informatics"/>
        </authorList>
    </citation>
    <scope>NUCLEOTIDE SEQUENCE [LARGE SCALE GENOMIC DNA]</scope>
    <source>
        <strain evidence="1 2">NCTC11075</strain>
    </source>
</reference>
<organism evidence="1 2">
    <name type="scientific">Citrobacter koseri</name>
    <name type="common">Citrobacter diversus</name>
    <dbReference type="NCBI Taxonomy" id="545"/>
    <lineage>
        <taxon>Bacteria</taxon>
        <taxon>Pseudomonadati</taxon>
        <taxon>Pseudomonadota</taxon>
        <taxon>Gammaproteobacteria</taxon>
        <taxon>Enterobacterales</taxon>
        <taxon>Enterobacteriaceae</taxon>
        <taxon>Citrobacter</taxon>
    </lineage>
</organism>